<dbReference type="EMBL" id="QRGA01000007">
    <property type="protein sequence ID" value="RDU98217.1"/>
    <property type="molecule type" value="Genomic_DNA"/>
</dbReference>
<dbReference type="Gene3D" id="2.130.10.10">
    <property type="entry name" value="YVTN repeat-like/Quinoprotein amine dehydrogenase"/>
    <property type="match status" value="1"/>
</dbReference>
<comment type="caution">
    <text evidence="2">The sequence shown here is derived from an EMBL/GenBank/DDBJ whole genome shotgun (WGS) entry which is preliminary data.</text>
</comment>
<dbReference type="PANTHER" id="PTHR43739:SF5">
    <property type="entry name" value="EXO-ALPHA-SIALIDASE"/>
    <property type="match status" value="1"/>
</dbReference>
<dbReference type="CDD" id="cd15482">
    <property type="entry name" value="Sialidase_non-viral"/>
    <property type="match status" value="1"/>
</dbReference>
<keyword evidence="3" id="KW-1185">Reference proteome</keyword>
<accession>A0A3D8JYI7</accession>
<dbReference type="RefSeq" id="WP_115533978.1">
    <property type="nucleotide sequence ID" value="NZ_QRGA01000007.1"/>
</dbReference>
<organism evidence="2 3">
    <name type="scientific">Trinickia dinghuensis</name>
    <dbReference type="NCBI Taxonomy" id="2291023"/>
    <lineage>
        <taxon>Bacteria</taxon>
        <taxon>Pseudomonadati</taxon>
        <taxon>Pseudomonadota</taxon>
        <taxon>Betaproteobacteria</taxon>
        <taxon>Burkholderiales</taxon>
        <taxon>Burkholderiaceae</taxon>
        <taxon>Trinickia</taxon>
    </lineage>
</organism>
<dbReference type="GO" id="GO:0010411">
    <property type="term" value="P:xyloglucan metabolic process"/>
    <property type="evidence" value="ECO:0007669"/>
    <property type="project" value="TreeGrafter"/>
</dbReference>
<evidence type="ECO:0000313" key="3">
    <source>
        <dbReference type="Proteomes" id="UP000256838"/>
    </source>
</evidence>
<protein>
    <submittedName>
        <fullName evidence="2">Exo-alpha-sialidase</fullName>
    </submittedName>
</protein>
<proteinExistence type="predicted"/>
<evidence type="ECO:0000313" key="2">
    <source>
        <dbReference type="EMBL" id="RDU98217.1"/>
    </source>
</evidence>
<evidence type="ECO:0000256" key="1">
    <source>
        <dbReference type="SAM" id="MobiDB-lite"/>
    </source>
</evidence>
<name>A0A3D8JYI7_9BURK</name>
<dbReference type="InterPro" id="IPR015943">
    <property type="entry name" value="WD40/YVTN_repeat-like_dom_sf"/>
</dbReference>
<feature type="region of interest" description="Disordered" evidence="1">
    <location>
        <begin position="102"/>
        <end position="122"/>
    </location>
</feature>
<dbReference type="AlphaFoldDB" id="A0A3D8JYI7"/>
<dbReference type="SUPFAM" id="SSF110296">
    <property type="entry name" value="Oligoxyloglucan reducing end-specific cellobiohydrolase"/>
    <property type="match status" value="1"/>
</dbReference>
<dbReference type="OrthoDB" id="9764804at2"/>
<dbReference type="PANTHER" id="PTHR43739">
    <property type="entry name" value="XYLOGLUCANASE (EUROFUNG)"/>
    <property type="match status" value="1"/>
</dbReference>
<feature type="compositionally biased region" description="Low complexity" evidence="1">
    <location>
        <begin position="102"/>
        <end position="111"/>
    </location>
</feature>
<sequence length="397" mass="43614">MNDDRLIVGTRKGLFVFERDDASARRWKQVALHFIGEPVTSALADPRDGTLYAALNLGHFGVKLHRLPAGATQWEPCTAPVYPPQPAAEAVVDAAAFADPADGSAAAAAQPAREDSRSDEQEPLWSLEQIWTLEPGGADEPGTLWAGTIPGGLFRSDDRGDTWTLIRSLWDRPERREWGGGGYDHAGIHSVLVDPRDSRHVTIGVSSGGVWQTFDGGDTWRPTSKGMEADYMPPERRFEENVQDPHRVVQCLAVPERLWTQHHCAIFRSTDGGEQWTRIEAQPSNFGFAVAVHPHDPDIAWFVPAVKDACRIPVDGDFVVTRTRDGGRTFERFSQGLPTPPAYDLVYRHGLTIDATGTRLAMGSTTGGLWASDDSGERWHEISAHLPPIYHVSFAGA</sequence>
<dbReference type="InterPro" id="IPR052025">
    <property type="entry name" value="Xyloglucanase_GH74"/>
</dbReference>
<gene>
    <name evidence="2" type="ORF">DWV00_12885</name>
</gene>
<reference evidence="2 3" key="1">
    <citation type="submission" date="2018-08" db="EMBL/GenBank/DDBJ databases">
        <title>Paraburkholderia sp. DHOM06 isolated from forest soil.</title>
        <authorList>
            <person name="Gao Z.-H."/>
            <person name="Qiu L.-H."/>
        </authorList>
    </citation>
    <scope>NUCLEOTIDE SEQUENCE [LARGE SCALE GENOMIC DNA]</scope>
    <source>
        <strain evidence="2 3">DHOM06</strain>
    </source>
</reference>
<dbReference type="Proteomes" id="UP000256838">
    <property type="component" value="Unassembled WGS sequence"/>
</dbReference>